<dbReference type="Pfam" id="PF04613">
    <property type="entry name" value="LpxD"/>
    <property type="match status" value="1"/>
</dbReference>
<keyword evidence="3 7" id="KW-0808">Transferase</keyword>
<dbReference type="UniPathway" id="UPA00973"/>
<dbReference type="InterPro" id="IPR007691">
    <property type="entry name" value="LpxD"/>
</dbReference>
<accession>C1DT70</accession>
<dbReference type="GO" id="GO:0016410">
    <property type="term" value="F:N-acyltransferase activity"/>
    <property type="evidence" value="ECO:0007669"/>
    <property type="project" value="InterPro"/>
</dbReference>
<comment type="subunit">
    <text evidence="7">Homotrimer.</text>
</comment>
<dbReference type="STRING" id="204536.SULAZ_0312"/>
<keyword evidence="2 7" id="KW-0441">Lipid A biosynthesis</keyword>
<protein>
    <recommendedName>
        <fullName evidence="7">UDP-3-O-acylglucosamine N-acyltransferase</fullName>
        <ecNumber evidence="7">2.3.1.191</ecNumber>
    </recommendedName>
</protein>
<evidence type="ECO:0000256" key="1">
    <source>
        <dbReference type="ARBA" id="ARBA00022516"/>
    </source>
</evidence>
<dbReference type="GO" id="GO:0009245">
    <property type="term" value="P:lipid A biosynthetic process"/>
    <property type="evidence" value="ECO:0007669"/>
    <property type="project" value="UniProtKB-UniRule"/>
</dbReference>
<comment type="function">
    <text evidence="7">Catalyzes the N-acylation of UDP-3-O-acylglucosamine using 3-hydroxyacyl-ACP as the acyl donor. Is involved in the biosynthesis of lipid A, a phosphorylated glycolipid that anchors the lipopolysaccharide to the outer membrane of the cell.</text>
</comment>
<dbReference type="GO" id="GO:0103118">
    <property type="term" value="F:UDP-3-O-[(3R)-3-hydroxyacyl]-glucosamine N-acyltransferase activity"/>
    <property type="evidence" value="ECO:0007669"/>
    <property type="project" value="UniProtKB-EC"/>
</dbReference>
<dbReference type="AlphaFoldDB" id="C1DT70"/>
<name>C1DT70_SULAA</name>
<dbReference type="PANTHER" id="PTHR43378:SF2">
    <property type="entry name" value="UDP-3-O-ACYLGLUCOSAMINE N-ACYLTRANSFERASE 1, MITOCHONDRIAL-RELATED"/>
    <property type="match status" value="1"/>
</dbReference>
<comment type="similarity">
    <text evidence="7">Belongs to the transferase hexapeptide repeat family. LpxD subfamily.</text>
</comment>
<dbReference type="eggNOG" id="COG1044">
    <property type="taxonomic scope" value="Bacteria"/>
</dbReference>
<dbReference type="InterPro" id="IPR001451">
    <property type="entry name" value="Hexapep"/>
</dbReference>
<proteinExistence type="inferred from homology"/>
<feature type="domain" description="UDP-3-O-[3-hydroxymyristoyl] glucosamine N-acyltransferase non-repeat region" evidence="8">
    <location>
        <begin position="20"/>
        <end position="82"/>
    </location>
</feature>
<dbReference type="KEGG" id="saf:SULAZ_0312"/>
<evidence type="ECO:0000313" key="10">
    <source>
        <dbReference type="Proteomes" id="UP000001369"/>
    </source>
</evidence>
<dbReference type="HOGENOM" id="CLU_049865_0_0_0"/>
<evidence type="ECO:0000256" key="4">
    <source>
        <dbReference type="ARBA" id="ARBA00022737"/>
    </source>
</evidence>
<keyword evidence="5 7" id="KW-0443">Lipid metabolism</keyword>
<dbReference type="NCBIfam" id="TIGR01853">
    <property type="entry name" value="lipid_A_lpxD"/>
    <property type="match status" value="1"/>
</dbReference>
<evidence type="ECO:0000256" key="3">
    <source>
        <dbReference type="ARBA" id="ARBA00022679"/>
    </source>
</evidence>
<dbReference type="OrthoDB" id="9784739at2"/>
<dbReference type="Proteomes" id="UP000001369">
    <property type="component" value="Chromosome"/>
</dbReference>
<keyword evidence="1 7" id="KW-0444">Lipid biosynthesis</keyword>
<comment type="pathway">
    <text evidence="7">Bacterial outer membrane biogenesis; LPS lipid A biosynthesis.</text>
</comment>
<dbReference type="GO" id="GO:0016020">
    <property type="term" value="C:membrane"/>
    <property type="evidence" value="ECO:0007669"/>
    <property type="project" value="GOC"/>
</dbReference>
<keyword evidence="10" id="KW-1185">Reference proteome</keyword>
<feature type="active site" description="Proton acceptor" evidence="7">
    <location>
        <position position="233"/>
    </location>
</feature>
<dbReference type="Pfam" id="PF00132">
    <property type="entry name" value="Hexapep"/>
    <property type="match status" value="2"/>
</dbReference>
<dbReference type="Gene3D" id="2.160.10.10">
    <property type="entry name" value="Hexapeptide repeat proteins"/>
    <property type="match status" value="1"/>
</dbReference>
<dbReference type="SUPFAM" id="SSF51161">
    <property type="entry name" value="Trimeric LpxA-like enzymes"/>
    <property type="match status" value="1"/>
</dbReference>
<evidence type="ECO:0000256" key="6">
    <source>
        <dbReference type="ARBA" id="ARBA00023315"/>
    </source>
</evidence>
<dbReference type="PANTHER" id="PTHR43378">
    <property type="entry name" value="UDP-3-O-ACYLGLUCOSAMINE N-ACYLTRANSFERASE"/>
    <property type="match status" value="1"/>
</dbReference>
<dbReference type="RefSeq" id="WP_012674469.1">
    <property type="nucleotide sequence ID" value="NC_012438.1"/>
</dbReference>
<sequence>MKLTQIASLINAKVENLKQDIEIKALKSIESATEQDLTFIKDPKKLTKTKAGAILTPSFIENLDIPQLIVEKPDIAFYKLIEIFYPEERQEGFISERAVIGKNVSIANSAVISEYVVIKDNVKIGKNTVVYPFSYIGENTEIGDNCIIYPSVVIYKDTKIGNNVIIHSGAVIASDGFGYYQEGNQRKKIKHVGKVIIEDDVEIGANTTIDRALVDYTIIKRGTKIDNLVMVGHNCKIGENTVLVSQVGIAGSCNIGNNVILAGQVGVADHITITDNVIVTAKSGVGSSITESGIYGSSINAIEWKKWKRVMSVIYKLPEIIKKFKVE</sequence>
<evidence type="ECO:0000256" key="7">
    <source>
        <dbReference type="HAMAP-Rule" id="MF_00523"/>
    </source>
</evidence>
<dbReference type="NCBIfam" id="NF002060">
    <property type="entry name" value="PRK00892.1"/>
    <property type="match status" value="1"/>
</dbReference>
<evidence type="ECO:0000256" key="2">
    <source>
        <dbReference type="ARBA" id="ARBA00022556"/>
    </source>
</evidence>
<organism evidence="9 10">
    <name type="scientific">Sulfurihydrogenibium azorense (strain DSM 15241 / OCM 825 / Az-Fu1)</name>
    <dbReference type="NCBI Taxonomy" id="204536"/>
    <lineage>
        <taxon>Bacteria</taxon>
        <taxon>Pseudomonadati</taxon>
        <taxon>Aquificota</taxon>
        <taxon>Aquificia</taxon>
        <taxon>Aquificales</taxon>
        <taxon>Hydrogenothermaceae</taxon>
        <taxon>Sulfurihydrogenibium</taxon>
    </lineage>
</organism>
<gene>
    <name evidence="7 9" type="primary">lpxD</name>
    <name evidence="9" type="ordered locus">SULAZ_0312</name>
</gene>
<dbReference type="HAMAP" id="MF_00523">
    <property type="entry name" value="LpxD"/>
    <property type="match status" value="1"/>
</dbReference>
<dbReference type="InterPro" id="IPR020573">
    <property type="entry name" value="UDP_GlcNAc_AcTrfase_non-rep"/>
</dbReference>
<evidence type="ECO:0000313" key="9">
    <source>
        <dbReference type="EMBL" id="ACN99151.1"/>
    </source>
</evidence>
<keyword evidence="4 7" id="KW-0677">Repeat</keyword>
<dbReference type="CDD" id="cd03352">
    <property type="entry name" value="LbH_LpxD"/>
    <property type="match status" value="1"/>
</dbReference>
<dbReference type="InterPro" id="IPR011004">
    <property type="entry name" value="Trimer_LpxA-like_sf"/>
</dbReference>
<dbReference type="EMBL" id="CP001229">
    <property type="protein sequence ID" value="ACN99151.1"/>
    <property type="molecule type" value="Genomic_DNA"/>
</dbReference>
<keyword evidence="6 7" id="KW-0012">Acyltransferase</keyword>
<comment type="catalytic activity">
    <reaction evidence="7">
        <text>a UDP-3-O-[(3R)-3-hydroxyacyl]-alpha-D-glucosamine + a (3R)-hydroxyacyl-[ACP] = a UDP-2-N,3-O-bis[(3R)-3-hydroxyacyl]-alpha-D-glucosamine + holo-[ACP] + H(+)</text>
        <dbReference type="Rhea" id="RHEA:53836"/>
        <dbReference type="Rhea" id="RHEA-COMP:9685"/>
        <dbReference type="Rhea" id="RHEA-COMP:9945"/>
        <dbReference type="ChEBI" id="CHEBI:15378"/>
        <dbReference type="ChEBI" id="CHEBI:64479"/>
        <dbReference type="ChEBI" id="CHEBI:78827"/>
        <dbReference type="ChEBI" id="CHEBI:137740"/>
        <dbReference type="ChEBI" id="CHEBI:137748"/>
        <dbReference type="EC" id="2.3.1.191"/>
    </reaction>
</comment>
<evidence type="ECO:0000259" key="8">
    <source>
        <dbReference type="Pfam" id="PF04613"/>
    </source>
</evidence>
<evidence type="ECO:0000256" key="5">
    <source>
        <dbReference type="ARBA" id="ARBA00023098"/>
    </source>
</evidence>
<dbReference type="Gene3D" id="3.40.1390.10">
    <property type="entry name" value="MurE/MurF, N-terminal domain"/>
    <property type="match status" value="1"/>
</dbReference>
<dbReference type="EC" id="2.3.1.191" evidence="7"/>
<reference evidence="9 10" key="1">
    <citation type="journal article" date="2009" name="J. Bacteriol.">
        <title>Complete and draft genome sequences of six members of the Aquificales.</title>
        <authorList>
            <person name="Reysenbach A.L."/>
            <person name="Hamamura N."/>
            <person name="Podar M."/>
            <person name="Griffiths E."/>
            <person name="Ferreira S."/>
            <person name="Hochstein R."/>
            <person name="Heidelberg J."/>
            <person name="Johnson J."/>
            <person name="Mead D."/>
            <person name="Pohorille A."/>
            <person name="Sarmiento M."/>
            <person name="Schweighofer K."/>
            <person name="Seshadri R."/>
            <person name="Voytek M.A."/>
        </authorList>
    </citation>
    <scope>NUCLEOTIDE SEQUENCE [LARGE SCALE GENOMIC DNA]</scope>
    <source>
        <strain evidence="10">Az-Fu1 / DSM 15241 / OCM 825</strain>
    </source>
</reference>